<evidence type="ECO:0000313" key="1">
    <source>
        <dbReference type="EMBL" id="GIG07164.1"/>
    </source>
</evidence>
<sequence>MTIWDELTVEQLAVVHTTIDEAELCHVIGEWDLRANRLPSGAGHHPSTLTHEERCALIPRFASVVADMVERGLVEVREPYYDQGWHDGDPMTPAAISALHDPHAWTRHEDGTHRTIWLTVTDHWLTLAHPA</sequence>
<dbReference type="Proteomes" id="UP000630887">
    <property type="component" value="Unassembled WGS sequence"/>
</dbReference>
<comment type="caution">
    <text evidence="1">The sequence shown here is derived from an EMBL/GenBank/DDBJ whole genome shotgun (WGS) entry which is preliminary data.</text>
</comment>
<dbReference type="RefSeq" id="WP_203693515.1">
    <property type="nucleotide sequence ID" value="NZ_BAAALC010000044.1"/>
</dbReference>
<keyword evidence="2" id="KW-1185">Reference proteome</keyword>
<proteinExistence type="predicted"/>
<dbReference type="AlphaFoldDB" id="A0A8J3L172"/>
<gene>
    <name evidence="1" type="ORF">Cco03nite_38640</name>
</gene>
<organism evidence="1 2">
    <name type="scientific">Catellatospora coxensis</name>
    <dbReference type="NCBI Taxonomy" id="310354"/>
    <lineage>
        <taxon>Bacteria</taxon>
        <taxon>Bacillati</taxon>
        <taxon>Actinomycetota</taxon>
        <taxon>Actinomycetes</taxon>
        <taxon>Micromonosporales</taxon>
        <taxon>Micromonosporaceae</taxon>
        <taxon>Catellatospora</taxon>
    </lineage>
</organism>
<accession>A0A8J3L172</accession>
<reference evidence="1 2" key="1">
    <citation type="submission" date="2021-01" db="EMBL/GenBank/DDBJ databases">
        <title>Whole genome shotgun sequence of Catellatospora coxensis NBRC 107359.</title>
        <authorList>
            <person name="Komaki H."/>
            <person name="Tamura T."/>
        </authorList>
    </citation>
    <scope>NUCLEOTIDE SEQUENCE [LARGE SCALE GENOMIC DNA]</scope>
    <source>
        <strain evidence="1 2">NBRC 107359</strain>
    </source>
</reference>
<protein>
    <submittedName>
        <fullName evidence="1">Uncharacterized protein</fullName>
    </submittedName>
</protein>
<evidence type="ECO:0000313" key="2">
    <source>
        <dbReference type="Proteomes" id="UP000630887"/>
    </source>
</evidence>
<name>A0A8J3L172_9ACTN</name>
<dbReference type="EMBL" id="BONI01000031">
    <property type="protein sequence ID" value="GIG07164.1"/>
    <property type="molecule type" value="Genomic_DNA"/>
</dbReference>